<dbReference type="RefSeq" id="XP_004357123.1">
    <property type="nucleotide sequence ID" value="XM_004357068.1"/>
</dbReference>
<accession>F4Q0E9</accession>
<sequence length="51" mass="5742">MNEWIDGKYNIDICRGGDDDDGLLATVSCHAMIKMTTTRSYVHNRLIGNLN</sequence>
<proteinExistence type="predicted"/>
<dbReference type="GeneID" id="14870431"/>
<gene>
    <name evidence="1" type="ORF">DFA_03794</name>
</gene>
<name>F4Q0E9_CACFS</name>
<protein>
    <submittedName>
        <fullName evidence="1">Uncharacterized protein</fullName>
    </submittedName>
</protein>
<evidence type="ECO:0000313" key="1">
    <source>
        <dbReference type="EMBL" id="EGG18300.1"/>
    </source>
</evidence>
<keyword evidence="2" id="KW-1185">Reference proteome</keyword>
<organism evidence="1 2">
    <name type="scientific">Cavenderia fasciculata</name>
    <name type="common">Slime mold</name>
    <name type="synonym">Dictyostelium fasciculatum</name>
    <dbReference type="NCBI Taxonomy" id="261658"/>
    <lineage>
        <taxon>Eukaryota</taxon>
        <taxon>Amoebozoa</taxon>
        <taxon>Evosea</taxon>
        <taxon>Eumycetozoa</taxon>
        <taxon>Dictyostelia</taxon>
        <taxon>Acytosteliales</taxon>
        <taxon>Cavenderiaceae</taxon>
        <taxon>Cavenderia</taxon>
    </lineage>
</organism>
<dbReference type="Proteomes" id="UP000007797">
    <property type="component" value="Unassembled WGS sequence"/>
</dbReference>
<evidence type="ECO:0000313" key="2">
    <source>
        <dbReference type="Proteomes" id="UP000007797"/>
    </source>
</evidence>
<dbReference type="AlphaFoldDB" id="F4Q0E9"/>
<reference evidence="2" key="1">
    <citation type="journal article" date="2011" name="Genome Res.">
        <title>Phylogeny-wide analysis of social amoeba genomes highlights ancient origins for complex intercellular communication.</title>
        <authorList>
            <person name="Heidel A.J."/>
            <person name="Lawal H.M."/>
            <person name="Felder M."/>
            <person name="Schilde C."/>
            <person name="Helps N.R."/>
            <person name="Tunggal B."/>
            <person name="Rivero F."/>
            <person name="John U."/>
            <person name="Schleicher M."/>
            <person name="Eichinger L."/>
            <person name="Platzer M."/>
            <person name="Noegel A.A."/>
            <person name="Schaap P."/>
            <person name="Gloeckner G."/>
        </authorList>
    </citation>
    <scope>NUCLEOTIDE SEQUENCE [LARGE SCALE GENOMIC DNA]</scope>
    <source>
        <strain evidence="2">SH3</strain>
    </source>
</reference>
<dbReference type="KEGG" id="dfa:DFA_03794"/>
<dbReference type="EMBL" id="GL883018">
    <property type="protein sequence ID" value="EGG18300.1"/>
    <property type="molecule type" value="Genomic_DNA"/>
</dbReference>